<dbReference type="AlphaFoldDB" id="A0A6G1HLM8"/>
<dbReference type="Proteomes" id="UP000799640">
    <property type="component" value="Unassembled WGS sequence"/>
</dbReference>
<dbReference type="EMBL" id="ML996705">
    <property type="protein sequence ID" value="KAF2396920.1"/>
    <property type="molecule type" value="Genomic_DNA"/>
</dbReference>
<sequence length="151" mass="17371">MDPAQALRRGWMGIAGQSADIEGTKASKRASGYAEGIEVFSAHLFVFVIIALGTEESSPGQKRKRNMFEQVVGWVIWKGIKVFRCVDEFVSRMVVVEVDRQKAIWKAGWRREKTMKEAEPMEEAIKEAERREVEKLNDKDEHPWPQKHRNG</sequence>
<reference evidence="2" key="1">
    <citation type="journal article" date="2020" name="Stud. Mycol.">
        <title>101 Dothideomycetes genomes: a test case for predicting lifestyles and emergence of pathogens.</title>
        <authorList>
            <person name="Haridas S."/>
            <person name="Albert R."/>
            <person name="Binder M."/>
            <person name="Bloem J."/>
            <person name="Labutti K."/>
            <person name="Salamov A."/>
            <person name="Andreopoulos B."/>
            <person name="Baker S."/>
            <person name="Barry K."/>
            <person name="Bills G."/>
            <person name="Bluhm B."/>
            <person name="Cannon C."/>
            <person name="Castanera R."/>
            <person name="Culley D."/>
            <person name="Daum C."/>
            <person name="Ezra D."/>
            <person name="Gonzalez J."/>
            <person name="Henrissat B."/>
            <person name="Kuo A."/>
            <person name="Liang C."/>
            <person name="Lipzen A."/>
            <person name="Lutzoni F."/>
            <person name="Magnuson J."/>
            <person name="Mondo S."/>
            <person name="Nolan M."/>
            <person name="Ohm R."/>
            <person name="Pangilinan J."/>
            <person name="Park H.-J."/>
            <person name="Ramirez L."/>
            <person name="Alfaro M."/>
            <person name="Sun H."/>
            <person name="Tritt A."/>
            <person name="Yoshinaga Y."/>
            <person name="Zwiers L.-H."/>
            <person name="Turgeon B."/>
            <person name="Goodwin S."/>
            <person name="Spatafora J."/>
            <person name="Crous P."/>
            <person name="Grigoriev I."/>
        </authorList>
    </citation>
    <scope>NUCLEOTIDE SEQUENCE</scope>
    <source>
        <strain evidence="2">CBS 262.69</strain>
    </source>
</reference>
<feature type="region of interest" description="Disordered" evidence="1">
    <location>
        <begin position="129"/>
        <end position="151"/>
    </location>
</feature>
<protein>
    <submittedName>
        <fullName evidence="2">Uncharacterized protein</fullName>
    </submittedName>
</protein>
<evidence type="ECO:0000313" key="2">
    <source>
        <dbReference type="EMBL" id="KAF2396920.1"/>
    </source>
</evidence>
<accession>A0A6G1HLM8</accession>
<gene>
    <name evidence="2" type="ORF">EJ06DRAFT_524393</name>
</gene>
<keyword evidence="3" id="KW-1185">Reference proteome</keyword>
<name>A0A6G1HLM8_9PEZI</name>
<feature type="compositionally biased region" description="Basic and acidic residues" evidence="1">
    <location>
        <begin position="129"/>
        <end position="144"/>
    </location>
</feature>
<proteinExistence type="predicted"/>
<evidence type="ECO:0000256" key="1">
    <source>
        <dbReference type="SAM" id="MobiDB-lite"/>
    </source>
</evidence>
<evidence type="ECO:0000313" key="3">
    <source>
        <dbReference type="Proteomes" id="UP000799640"/>
    </source>
</evidence>
<organism evidence="2 3">
    <name type="scientific">Trichodelitschia bisporula</name>
    <dbReference type="NCBI Taxonomy" id="703511"/>
    <lineage>
        <taxon>Eukaryota</taxon>
        <taxon>Fungi</taxon>
        <taxon>Dikarya</taxon>
        <taxon>Ascomycota</taxon>
        <taxon>Pezizomycotina</taxon>
        <taxon>Dothideomycetes</taxon>
        <taxon>Dothideomycetes incertae sedis</taxon>
        <taxon>Phaeotrichales</taxon>
        <taxon>Phaeotrichaceae</taxon>
        <taxon>Trichodelitschia</taxon>
    </lineage>
</organism>